<protein>
    <submittedName>
        <fullName evidence="2">Uncharacterized protein</fullName>
    </submittedName>
</protein>
<dbReference type="EMBL" id="ACEP01000032">
    <property type="protein sequence ID" value="EEG37580.1"/>
    <property type="molecule type" value="Genomic_DNA"/>
</dbReference>
<dbReference type="Proteomes" id="UP000003174">
    <property type="component" value="Unassembled WGS sequence"/>
</dbReference>
<keyword evidence="1" id="KW-1133">Transmembrane helix</keyword>
<feature type="transmembrane region" description="Helical" evidence="1">
    <location>
        <begin position="42"/>
        <end position="66"/>
    </location>
</feature>
<gene>
    <name evidence="2" type="ORF">EUBHAL_00548</name>
</gene>
<accession>C0ET25</accession>
<sequence length="343" mass="40076">MTFGKLERRTFNFMSDTTNTRKYKGYELDQTTSHRRNQNRPWFWKVLGISLLLTVLILAGVVFGLLHRTHKNAKHMEEINSANTVEALLKEHKLVTITASYSHLAEGSDYTTTRQIKKDKKGNYFSYFKKEGSDDDYKEVISNKELYRYNGKYTQYFGLVGNDYEEECVKAIEDSIFQGDMKDQIQNEKERDSTITLQLTTKVQSGDDYDTEYGFSAGDTIEKTIIIDKKTQLITSVEEKCGDEVFYGYTVEFDGEEKIPQFYKDLKKEKEKRVCTVYSDYDGEKNQEYTFNLPIDLYFTVLDHDGYKVYEDEDGTKEFTHYQMEVQNPDSDLSLYIKAESSK</sequence>
<organism evidence="2 3">
    <name type="scientific">Anaerobutyricum hallii DSM 3353</name>
    <dbReference type="NCBI Taxonomy" id="411469"/>
    <lineage>
        <taxon>Bacteria</taxon>
        <taxon>Bacillati</taxon>
        <taxon>Bacillota</taxon>
        <taxon>Clostridia</taxon>
        <taxon>Lachnospirales</taxon>
        <taxon>Lachnospiraceae</taxon>
        <taxon>Anaerobutyricum</taxon>
    </lineage>
</organism>
<reference evidence="2 3" key="1">
    <citation type="submission" date="2009-01" db="EMBL/GenBank/DDBJ databases">
        <authorList>
            <person name="Fulton L."/>
            <person name="Clifton S."/>
            <person name="Fulton B."/>
            <person name="Xu J."/>
            <person name="Minx P."/>
            <person name="Pepin K.H."/>
            <person name="Johnson M."/>
            <person name="Bhonagiri V."/>
            <person name="Nash W.E."/>
            <person name="Mardis E.R."/>
            <person name="Wilson R.K."/>
        </authorList>
    </citation>
    <scope>NUCLEOTIDE SEQUENCE [LARGE SCALE GENOMIC DNA]</scope>
    <source>
        <strain evidence="2 3">DSM 3353</strain>
    </source>
</reference>
<name>C0ET25_9FIRM</name>
<reference evidence="2 3" key="2">
    <citation type="submission" date="2009-02" db="EMBL/GenBank/DDBJ databases">
        <title>Draft genome sequence of Eubacterium hallii (DSM 3353).</title>
        <authorList>
            <person name="Sudarsanam P."/>
            <person name="Ley R."/>
            <person name="Guruge J."/>
            <person name="Turnbaugh P.J."/>
            <person name="Mahowald M."/>
            <person name="Liep D."/>
            <person name="Gordon J."/>
        </authorList>
    </citation>
    <scope>NUCLEOTIDE SEQUENCE [LARGE SCALE GENOMIC DNA]</scope>
    <source>
        <strain evidence="2 3">DSM 3353</strain>
    </source>
</reference>
<evidence type="ECO:0000313" key="3">
    <source>
        <dbReference type="Proteomes" id="UP000003174"/>
    </source>
</evidence>
<comment type="caution">
    <text evidence="2">The sequence shown here is derived from an EMBL/GenBank/DDBJ whole genome shotgun (WGS) entry which is preliminary data.</text>
</comment>
<dbReference type="AlphaFoldDB" id="C0ET25"/>
<keyword evidence="1" id="KW-0812">Transmembrane</keyword>
<proteinExistence type="predicted"/>
<evidence type="ECO:0000313" key="2">
    <source>
        <dbReference type="EMBL" id="EEG37580.1"/>
    </source>
</evidence>
<keyword evidence="1" id="KW-0472">Membrane</keyword>
<evidence type="ECO:0000256" key="1">
    <source>
        <dbReference type="SAM" id="Phobius"/>
    </source>
</evidence>